<dbReference type="EMBL" id="DQWS01000046">
    <property type="protein sequence ID" value="HDD52660.1"/>
    <property type="molecule type" value="Genomic_DNA"/>
</dbReference>
<name>A0A7C0YD22_9BACT</name>
<dbReference type="Proteomes" id="UP000885690">
    <property type="component" value="Unassembled WGS sequence"/>
</dbReference>
<accession>A0A7C0YD22</accession>
<sequence length="145" mass="16461">MRSMSLEDLEKRLESHIYGSQIMLALKGAILRFRPLAVVLLGELTREGAGSMAEAEFLFIQDKGMCPSNVKKMMRRVDEFGVLDLFFLEVTRFLKLVKEKDPLGKGVMEEGVVVYARDQGVWRYVEEMASLAGHLEALKERKGVH</sequence>
<gene>
    <name evidence="1" type="ORF">ENF32_01150</name>
</gene>
<evidence type="ECO:0000313" key="1">
    <source>
        <dbReference type="EMBL" id="HDD52660.1"/>
    </source>
</evidence>
<comment type="caution">
    <text evidence="1">The sequence shown here is derived from an EMBL/GenBank/DDBJ whole genome shotgun (WGS) entry which is preliminary data.</text>
</comment>
<dbReference type="AlphaFoldDB" id="A0A7C0YD22"/>
<organism evidence="1">
    <name type="scientific">Thermosulfidibacter takaii</name>
    <dbReference type="NCBI Taxonomy" id="412593"/>
    <lineage>
        <taxon>Bacteria</taxon>
        <taxon>Pseudomonadati</taxon>
        <taxon>Thermosulfidibacterota</taxon>
        <taxon>Thermosulfidibacteria</taxon>
        <taxon>Thermosulfidibacterales</taxon>
        <taxon>Thermosulfidibacteraceae</taxon>
    </lineage>
</organism>
<reference evidence="1" key="1">
    <citation type="journal article" date="2020" name="mSystems">
        <title>Genome- and Community-Level Interaction Insights into Carbon Utilization and Element Cycling Functions of Hydrothermarchaeota in Hydrothermal Sediment.</title>
        <authorList>
            <person name="Zhou Z."/>
            <person name="Liu Y."/>
            <person name="Xu W."/>
            <person name="Pan J."/>
            <person name="Luo Z.H."/>
            <person name="Li M."/>
        </authorList>
    </citation>
    <scope>NUCLEOTIDE SEQUENCE [LARGE SCALE GENOMIC DNA]</scope>
    <source>
        <strain evidence="1">HyVt-115</strain>
    </source>
</reference>
<proteinExistence type="predicted"/>
<protein>
    <submittedName>
        <fullName evidence="1">Uncharacterized protein</fullName>
    </submittedName>
</protein>